<organism evidence="2 3">
    <name type="scientific">Phaeoacremonium minimum (strain UCR-PA7)</name>
    <name type="common">Esca disease fungus</name>
    <name type="synonym">Togninia minima</name>
    <dbReference type="NCBI Taxonomy" id="1286976"/>
    <lineage>
        <taxon>Eukaryota</taxon>
        <taxon>Fungi</taxon>
        <taxon>Dikarya</taxon>
        <taxon>Ascomycota</taxon>
        <taxon>Pezizomycotina</taxon>
        <taxon>Sordariomycetes</taxon>
        <taxon>Sordariomycetidae</taxon>
        <taxon>Togniniales</taxon>
        <taxon>Togniniaceae</taxon>
        <taxon>Phaeoacremonium</taxon>
    </lineage>
</organism>
<feature type="domain" description="CN hydrolase" evidence="1">
    <location>
        <begin position="1"/>
        <end position="161"/>
    </location>
</feature>
<dbReference type="InterPro" id="IPR003010">
    <property type="entry name" value="C-N_Hydrolase"/>
</dbReference>
<dbReference type="GeneID" id="19323362"/>
<dbReference type="KEGG" id="tmn:UCRPA7_3050"/>
<dbReference type="PROSITE" id="PS50263">
    <property type="entry name" value="CN_HYDROLASE"/>
    <property type="match status" value="1"/>
</dbReference>
<dbReference type="GO" id="GO:0070773">
    <property type="term" value="F:protein-N-terminal glutamine amidohydrolase activity"/>
    <property type="evidence" value="ECO:0007669"/>
    <property type="project" value="InterPro"/>
</dbReference>
<dbReference type="HOGENOM" id="CLU_104735_0_0_1"/>
<dbReference type="EMBL" id="KB932993">
    <property type="protein sequence ID" value="EOO01440.1"/>
    <property type="molecule type" value="Genomic_DNA"/>
</dbReference>
<dbReference type="SUPFAM" id="SSF56317">
    <property type="entry name" value="Carbon-nitrogen hydrolase"/>
    <property type="match status" value="1"/>
</dbReference>
<dbReference type="RefSeq" id="XP_007913756.1">
    <property type="nucleotide sequence ID" value="XM_007915565.1"/>
</dbReference>
<evidence type="ECO:0000313" key="2">
    <source>
        <dbReference type="EMBL" id="EOO01440.1"/>
    </source>
</evidence>
<dbReference type="eggNOG" id="KOG0806">
    <property type="taxonomic scope" value="Eukaryota"/>
</dbReference>
<dbReference type="Pfam" id="PF00795">
    <property type="entry name" value="CN_hydrolase"/>
    <property type="match status" value="1"/>
</dbReference>
<reference evidence="3" key="1">
    <citation type="journal article" date="2013" name="Genome Announc.">
        <title>Draft genome sequence of the ascomycete Phaeoacremonium aleophilum strain UCR-PA7, a causal agent of the esca disease complex in grapevines.</title>
        <authorList>
            <person name="Blanco-Ulate B."/>
            <person name="Rolshausen P."/>
            <person name="Cantu D."/>
        </authorList>
    </citation>
    <scope>NUCLEOTIDE SEQUENCE [LARGE SCALE GENOMIC DNA]</scope>
    <source>
        <strain evidence="3">UCR-PA7</strain>
    </source>
</reference>
<keyword evidence="3" id="KW-1185">Reference proteome</keyword>
<dbReference type="AlphaFoldDB" id="R8BQ81"/>
<name>R8BQ81_PHAM7</name>
<dbReference type="GO" id="GO:0008418">
    <property type="term" value="F:protein-N-terminal asparagine amidohydrolase activity"/>
    <property type="evidence" value="ECO:0007669"/>
    <property type="project" value="InterPro"/>
</dbReference>
<dbReference type="OrthoDB" id="201515at2759"/>
<dbReference type="GO" id="GO:0030163">
    <property type="term" value="P:protein catabolic process"/>
    <property type="evidence" value="ECO:0007669"/>
    <property type="project" value="TreeGrafter"/>
</dbReference>
<dbReference type="InterPro" id="IPR039703">
    <property type="entry name" value="Nta1"/>
</dbReference>
<protein>
    <submittedName>
        <fullName evidence="2">Putative carbon-nitrogen family protein</fullName>
    </submittedName>
</protein>
<sequence>MRIGCLQFAPQVGDVHNNLNRADSVLSKASPDDLDLLDLLVLPELAFTGYNFKSLQQISPFLEPSGSGISSLWARTTALKYNTTVVVGYPEKVDVAQRWPTSPEYYNSAIVVSGEGETIANYRKSSLYMVDETWALEGQGFFGGYLPGLGHTAIGICMDIK</sequence>
<gene>
    <name evidence="2" type="ORF">UCRPA7_3050</name>
</gene>
<dbReference type="Gene3D" id="3.60.110.10">
    <property type="entry name" value="Carbon-nitrogen hydrolase"/>
    <property type="match status" value="1"/>
</dbReference>
<accession>R8BQ81</accession>
<dbReference type="Proteomes" id="UP000014074">
    <property type="component" value="Unassembled WGS sequence"/>
</dbReference>
<evidence type="ECO:0000313" key="3">
    <source>
        <dbReference type="Proteomes" id="UP000014074"/>
    </source>
</evidence>
<dbReference type="InterPro" id="IPR036526">
    <property type="entry name" value="C-N_Hydrolase_sf"/>
</dbReference>
<proteinExistence type="predicted"/>
<dbReference type="PANTHER" id="PTHR11750:SF26">
    <property type="entry name" value="PROTEIN N-TERMINAL AMIDASE"/>
    <property type="match status" value="1"/>
</dbReference>
<evidence type="ECO:0000259" key="1">
    <source>
        <dbReference type="PROSITE" id="PS50263"/>
    </source>
</evidence>
<dbReference type="PANTHER" id="PTHR11750">
    <property type="entry name" value="PROTEIN N-TERMINAL AMIDASE"/>
    <property type="match status" value="1"/>
</dbReference>